<evidence type="ECO:0000256" key="5">
    <source>
        <dbReference type="ARBA" id="ARBA00022679"/>
    </source>
</evidence>
<dbReference type="InterPro" id="IPR036631">
    <property type="entry name" value="MGMT_N_sf"/>
</dbReference>
<feature type="domain" description="Methylated-DNA-[protein]-cysteine S-methyltransferase DNA binding" evidence="10">
    <location>
        <begin position="77"/>
        <end position="156"/>
    </location>
</feature>
<name>A0A084IGM0_SALHC</name>
<dbReference type="eggNOG" id="COG0350">
    <property type="taxonomic scope" value="Bacteria"/>
</dbReference>
<organism evidence="12 13">
    <name type="scientific">Salinisphaera hydrothermalis (strain C41B8)</name>
    <dbReference type="NCBI Taxonomy" id="1304275"/>
    <lineage>
        <taxon>Bacteria</taxon>
        <taxon>Pseudomonadati</taxon>
        <taxon>Pseudomonadota</taxon>
        <taxon>Gammaproteobacteria</taxon>
        <taxon>Salinisphaerales</taxon>
        <taxon>Salinisphaeraceae</taxon>
        <taxon>Salinisphaera</taxon>
    </lineage>
</organism>
<dbReference type="PROSITE" id="PS00374">
    <property type="entry name" value="MGMT"/>
    <property type="match status" value="1"/>
</dbReference>
<evidence type="ECO:0000256" key="6">
    <source>
        <dbReference type="ARBA" id="ARBA00022763"/>
    </source>
</evidence>
<feature type="domain" description="Methylguanine DNA methyltransferase ribonuclease-like" evidence="11">
    <location>
        <begin position="4"/>
        <end position="72"/>
    </location>
</feature>
<dbReference type="InterPro" id="IPR036388">
    <property type="entry name" value="WH-like_DNA-bd_sf"/>
</dbReference>
<dbReference type="InterPro" id="IPR014048">
    <property type="entry name" value="MethylDNA_cys_MeTrfase_DNA-bd"/>
</dbReference>
<dbReference type="PATRIC" id="fig|1304275.5.peg.3645"/>
<dbReference type="HAMAP" id="MF_00772">
    <property type="entry name" value="OGT"/>
    <property type="match status" value="1"/>
</dbReference>
<comment type="similarity">
    <text evidence="2 9">Belongs to the MGMT family.</text>
</comment>
<dbReference type="CDD" id="cd06445">
    <property type="entry name" value="ATase"/>
    <property type="match status" value="1"/>
</dbReference>
<dbReference type="SUPFAM" id="SSF53155">
    <property type="entry name" value="Methylated DNA-protein cysteine methyltransferase domain"/>
    <property type="match status" value="1"/>
</dbReference>
<evidence type="ECO:0000256" key="3">
    <source>
        <dbReference type="ARBA" id="ARBA00022490"/>
    </source>
</evidence>
<dbReference type="OrthoDB" id="9811249at2"/>
<gene>
    <name evidence="12" type="ORF">C41B8_17828</name>
</gene>
<keyword evidence="6 9" id="KW-0227">DNA damage</keyword>
<dbReference type="SUPFAM" id="SSF46767">
    <property type="entry name" value="Methylated DNA-protein cysteine methyltransferase, C-terminal domain"/>
    <property type="match status" value="1"/>
</dbReference>
<keyword evidence="3 9" id="KW-0963">Cytoplasm</keyword>
<dbReference type="InterPro" id="IPR008332">
    <property type="entry name" value="MethylG_MeTrfase_N"/>
</dbReference>
<evidence type="ECO:0000313" key="13">
    <source>
        <dbReference type="Proteomes" id="UP000028302"/>
    </source>
</evidence>
<dbReference type="Proteomes" id="UP000028302">
    <property type="component" value="Unassembled WGS sequence"/>
</dbReference>
<comment type="caution">
    <text evidence="12">The sequence shown here is derived from an EMBL/GenBank/DDBJ whole genome shotgun (WGS) entry which is preliminary data.</text>
</comment>
<dbReference type="Gene3D" id="3.30.160.70">
    <property type="entry name" value="Methylated DNA-protein cysteine methyltransferase domain"/>
    <property type="match status" value="1"/>
</dbReference>
<keyword evidence="7 9" id="KW-0234">DNA repair</keyword>
<dbReference type="GO" id="GO:0005737">
    <property type="term" value="C:cytoplasm"/>
    <property type="evidence" value="ECO:0007669"/>
    <property type="project" value="UniProtKB-SubCell"/>
</dbReference>
<evidence type="ECO:0000259" key="10">
    <source>
        <dbReference type="Pfam" id="PF01035"/>
    </source>
</evidence>
<dbReference type="FunFam" id="1.10.10.10:FF:000214">
    <property type="entry name" value="Methylated-DNA--protein-cysteine methyltransferase"/>
    <property type="match status" value="1"/>
</dbReference>
<dbReference type="InterPro" id="IPR001497">
    <property type="entry name" value="MethylDNA_cys_MeTrfase_AS"/>
</dbReference>
<comment type="catalytic activity">
    <reaction evidence="1 9">
        <text>a 4-O-methyl-thymidine in DNA + L-cysteinyl-[protein] = a thymidine in DNA + S-methyl-L-cysteinyl-[protein]</text>
        <dbReference type="Rhea" id="RHEA:53428"/>
        <dbReference type="Rhea" id="RHEA-COMP:10131"/>
        <dbReference type="Rhea" id="RHEA-COMP:10132"/>
        <dbReference type="Rhea" id="RHEA-COMP:13555"/>
        <dbReference type="Rhea" id="RHEA-COMP:13556"/>
        <dbReference type="ChEBI" id="CHEBI:29950"/>
        <dbReference type="ChEBI" id="CHEBI:82612"/>
        <dbReference type="ChEBI" id="CHEBI:137386"/>
        <dbReference type="ChEBI" id="CHEBI:137387"/>
        <dbReference type="EC" id="2.1.1.63"/>
    </reaction>
</comment>
<evidence type="ECO:0000259" key="11">
    <source>
        <dbReference type="Pfam" id="PF02870"/>
    </source>
</evidence>
<sequence>MPTYVAYMPSPLGPLRLVGDGTVLFSVTMTEQRHAATGNAGWHRDDSAFEAARQQLDEYFAGQRQTFDLALAPNGTAFQQRVWAALADIPFGHTENYGELARRIGSPRAARAVGLANGRNPIPIIVPCHRVIGADGSLTGYGGGIERKRWLLQHEGLPVPASQTRLI</sequence>
<dbReference type="Pfam" id="PF01035">
    <property type="entry name" value="DNA_binding_1"/>
    <property type="match status" value="1"/>
</dbReference>
<evidence type="ECO:0000256" key="9">
    <source>
        <dbReference type="HAMAP-Rule" id="MF_00772"/>
    </source>
</evidence>
<reference evidence="12 13" key="1">
    <citation type="submission" date="2013-03" db="EMBL/GenBank/DDBJ databases">
        <title>Salinisphaera hydrothermalis C41B8 Genome Sequencing.</title>
        <authorList>
            <person name="Li C."/>
            <person name="Lai Q."/>
            <person name="Shao Z."/>
        </authorList>
    </citation>
    <scope>NUCLEOTIDE SEQUENCE [LARGE SCALE GENOMIC DNA]</scope>
    <source>
        <strain evidence="12 13">C41B8</strain>
    </source>
</reference>
<dbReference type="Pfam" id="PF02870">
    <property type="entry name" value="Methyltransf_1N"/>
    <property type="match status" value="1"/>
</dbReference>
<dbReference type="PANTHER" id="PTHR10815">
    <property type="entry name" value="METHYLATED-DNA--PROTEIN-CYSTEINE METHYLTRANSFERASE"/>
    <property type="match status" value="1"/>
</dbReference>
<evidence type="ECO:0000256" key="7">
    <source>
        <dbReference type="ARBA" id="ARBA00023204"/>
    </source>
</evidence>
<evidence type="ECO:0000256" key="1">
    <source>
        <dbReference type="ARBA" id="ARBA00001286"/>
    </source>
</evidence>
<keyword evidence="5 9" id="KW-0808">Transferase</keyword>
<dbReference type="RefSeq" id="WP_037341370.1">
    <property type="nucleotide sequence ID" value="NZ_APNK01000048.1"/>
</dbReference>
<comment type="miscellaneous">
    <text evidence="9">This enzyme catalyzes only one turnover and therefore is not strictly catalytic. According to one definition, an enzyme is a biocatalyst that acts repeatedly and over many reaction cycles.</text>
</comment>
<dbReference type="InterPro" id="IPR036217">
    <property type="entry name" value="MethylDNA_cys_MeTrfase_DNAb"/>
</dbReference>
<accession>A0A084IGM0</accession>
<dbReference type="GO" id="GO:0003908">
    <property type="term" value="F:methylated-DNA-[protein]-cysteine S-methyltransferase activity"/>
    <property type="evidence" value="ECO:0007669"/>
    <property type="project" value="UniProtKB-UniRule"/>
</dbReference>
<dbReference type="GO" id="GO:0006307">
    <property type="term" value="P:DNA alkylation repair"/>
    <property type="evidence" value="ECO:0007669"/>
    <property type="project" value="UniProtKB-UniRule"/>
</dbReference>
<evidence type="ECO:0000256" key="4">
    <source>
        <dbReference type="ARBA" id="ARBA00022603"/>
    </source>
</evidence>
<evidence type="ECO:0000313" key="12">
    <source>
        <dbReference type="EMBL" id="KEZ75854.1"/>
    </source>
</evidence>
<keyword evidence="13" id="KW-1185">Reference proteome</keyword>
<dbReference type="NCBIfam" id="TIGR00589">
    <property type="entry name" value="ogt"/>
    <property type="match status" value="1"/>
</dbReference>
<dbReference type="InterPro" id="IPR023546">
    <property type="entry name" value="MGMT"/>
</dbReference>
<dbReference type="EC" id="2.1.1.63" evidence="9"/>
<dbReference type="AlphaFoldDB" id="A0A084IGM0"/>
<dbReference type="EMBL" id="APNK01000048">
    <property type="protein sequence ID" value="KEZ75854.1"/>
    <property type="molecule type" value="Genomic_DNA"/>
</dbReference>
<evidence type="ECO:0000256" key="8">
    <source>
        <dbReference type="ARBA" id="ARBA00049348"/>
    </source>
</evidence>
<evidence type="ECO:0000256" key="2">
    <source>
        <dbReference type="ARBA" id="ARBA00008711"/>
    </source>
</evidence>
<comment type="catalytic activity">
    <reaction evidence="8 9">
        <text>a 6-O-methyl-2'-deoxyguanosine in DNA + L-cysteinyl-[protein] = S-methyl-L-cysteinyl-[protein] + a 2'-deoxyguanosine in DNA</text>
        <dbReference type="Rhea" id="RHEA:24000"/>
        <dbReference type="Rhea" id="RHEA-COMP:10131"/>
        <dbReference type="Rhea" id="RHEA-COMP:10132"/>
        <dbReference type="Rhea" id="RHEA-COMP:11367"/>
        <dbReference type="Rhea" id="RHEA-COMP:11368"/>
        <dbReference type="ChEBI" id="CHEBI:29950"/>
        <dbReference type="ChEBI" id="CHEBI:82612"/>
        <dbReference type="ChEBI" id="CHEBI:85445"/>
        <dbReference type="ChEBI" id="CHEBI:85448"/>
        <dbReference type="EC" id="2.1.1.63"/>
    </reaction>
</comment>
<comment type="function">
    <text evidence="9">Involved in the cellular defense against the biological effects of O6-methylguanine (O6-MeG) and O4-methylthymine (O4-MeT) in DNA. Repairs the methylated nucleobase in DNA by stoichiometrically transferring the methyl group to a cysteine residue in the enzyme. This is a suicide reaction: the enzyme is irreversibly inactivated.</text>
</comment>
<protein>
    <recommendedName>
        <fullName evidence="9">Methylated-DNA--protein-cysteine methyltransferase</fullName>
        <ecNumber evidence="9">2.1.1.63</ecNumber>
    </recommendedName>
    <alternativeName>
        <fullName evidence="9">6-O-methylguanine-DNA methyltransferase</fullName>
        <shortName evidence="9">MGMT</shortName>
    </alternativeName>
    <alternativeName>
        <fullName evidence="9">O-6-methylguanine-DNA-alkyltransferase</fullName>
    </alternativeName>
</protein>
<dbReference type="STRING" id="1304275.C41B8_17828"/>
<feature type="active site" description="Nucleophile; methyl group acceptor" evidence="9">
    <location>
        <position position="128"/>
    </location>
</feature>
<dbReference type="GO" id="GO:0032259">
    <property type="term" value="P:methylation"/>
    <property type="evidence" value="ECO:0007669"/>
    <property type="project" value="UniProtKB-KW"/>
</dbReference>
<keyword evidence="4 9" id="KW-0489">Methyltransferase</keyword>
<dbReference type="Gene3D" id="1.10.10.10">
    <property type="entry name" value="Winged helix-like DNA-binding domain superfamily/Winged helix DNA-binding domain"/>
    <property type="match status" value="1"/>
</dbReference>
<proteinExistence type="inferred from homology"/>
<comment type="subcellular location">
    <subcellularLocation>
        <location evidence="9">Cytoplasm</location>
    </subcellularLocation>
</comment>
<dbReference type="PANTHER" id="PTHR10815:SF5">
    <property type="entry name" value="METHYLATED-DNA--PROTEIN-CYSTEINE METHYLTRANSFERASE"/>
    <property type="match status" value="1"/>
</dbReference>